<proteinExistence type="inferred from homology"/>
<dbReference type="EMBL" id="LKEV01000006">
    <property type="protein sequence ID" value="KQB85810.1"/>
    <property type="molecule type" value="Genomic_DNA"/>
</dbReference>
<dbReference type="OrthoDB" id="9810967at2"/>
<sequence>MTEIRRYADLDSLVEAAAEGVTTVIAQAQQQGDGFARLVLTGGGAGIALLRSLAQRSDINWQRVHVFFGDERNVPLDDPESNEGQAREALLDSVPIPAEQIHGMGLDGQIPLDQAAERYEEILRRYAPEGFDLHLLGMGGEGHINSLFPYSAATAERERLVVGVHDSPKPPAQRLTLTLPAVGKAQRVWLLVAGAAKAEAAAAVAEKKDAALWPAAGAQGAAETVIFLDEEAARAL</sequence>
<dbReference type="STRING" id="1544413.Clow_01944"/>
<protein>
    <recommendedName>
        <fullName evidence="6 7">6-phosphogluconolactonase</fullName>
        <shortName evidence="7">6PGL</shortName>
        <ecNumber evidence="5 7">3.1.1.31</ecNumber>
    </recommendedName>
</protein>
<accession>A0A0N8W062</accession>
<dbReference type="InterPro" id="IPR037171">
    <property type="entry name" value="NagB/RpiA_transferase-like"/>
</dbReference>
<dbReference type="GO" id="GO:0017057">
    <property type="term" value="F:6-phosphogluconolactonase activity"/>
    <property type="evidence" value="ECO:0007669"/>
    <property type="project" value="UniProtKB-UniRule"/>
</dbReference>
<evidence type="ECO:0000256" key="1">
    <source>
        <dbReference type="ARBA" id="ARBA00000832"/>
    </source>
</evidence>
<feature type="domain" description="Glucosamine/galactosamine-6-phosphate isomerase" evidence="8">
    <location>
        <begin position="9"/>
        <end position="224"/>
    </location>
</feature>
<dbReference type="EC" id="3.1.1.31" evidence="5 7"/>
<name>A0A0N8W062_9CORY</name>
<organism evidence="9 10">
    <name type="scientific">Corynebacterium lowii</name>
    <dbReference type="NCBI Taxonomy" id="1544413"/>
    <lineage>
        <taxon>Bacteria</taxon>
        <taxon>Bacillati</taxon>
        <taxon>Actinomycetota</taxon>
        <taxon>Actinomycetes</taxon>
        <taxon>Mycobacteriales</taxon>
        <taxon>Corynebacteriaceae</taxon>
        <taxon>Corynebacterium</taxon>
    </lineage>
</organism>
<keyword evidence="7 9" id="KW-0378">Hydrolase</keyword>
<reference evidence="9 10" key="1">
    <citation type="submission" date="2015-10" db="EMBL/GenBank/DDBJ databases">
        <title>Corynebacteirum lowii and Corynebacterium oculi species nova, derived from human clinical disease and and emended description of Corynebacterium mastiditis.</title>
        <authorList>
            <person name="Bernard K."/>
            <person name="Pacheco A.L."/>
            <person name="Mcdougall C."/>
            <person name="Burtx T."/>
            <person name="Weibe D."/>
            <person name="Tyler S."/>
            <person name="Olson A.B."/>
            <person name="Cnockaert M."/>
            <person name="Eguchi H."/>
            <person name="Kuwahara T."/>
            <person name="Nakayama-Imaohji H."/>
            <person name="Boudewijins M."/>
            <person name="Van Hoecke F."/>
            <person name="Bernier A.-M."/>
            <person name="Vandamme P."/>
        </authorList>
    </citation>
    <scope>NUCLEOTIDE SEQUENCE [LARGE SCALE GENOMIC DNA]</scope>
    <source>
        <strain evidence="9 10">NML 130206</strain>
    </source>
</reference>
<dbReference type="Pfam" id="PF01182">
    <property type="entry name" value="Glucosamine_iso"/>
    <property type="match status" value="1"/>
</dbReference>
<dbReference type="InterPro" id="IPR005900">
    <property type="entry name" value="6-phosphogluconolactonase_DevB"/>
</dbReference>
<comment type="caution">
    <text evidence="9">The sequence shown here is derived from an EMBL/GenBank/DDBJ whole genome shotgun (WGS) entry which is preliminary data.</text>
</comment>
<keyword evidence="10" id="KW-1185">Reference proteome</keyword>
<comment type="similarity">
    <text evidence="4 7">Belongs to the glucosamine/galactosamine-6-phosphate isomerase family. 6-phosphogluconolactonase subfamily.</text>
</comment>
<dbReference type="UniPathway" id="UPA00115">
    <property type="reaction ID" value="UER00409"/>
</dbReference>
<dbReference type="NCBIfam" id="TIGR01198">
    <property type="entry name" value="pgl"/>
    <property type="match status" value="1"/>
</dbReference>
<evidence type="ECO:0000256" key="3">
    <source>
        <dbReference type="ARBA" id="ARBA00004961"/>
    </source>
</evidence>
<dbReference type="AlphaFoldDB" id="A0A0N8W062"/>
<evidence type="ECO:0000259" key="8">
    <source>
        <dbReference type="Pfam" id="PF01182"/>
    </source>
</evidence>
<evidence type="ECO:0000313" key="10">
    <source>
        <dbReference type="Proteomes" id="UP000050488"/>
    </source>
</evidence>
<dbReference type="SUPFAM" id="SSF100950">
    <property type="entry name" value="NagB/RpiA/CoA transferase-like"/>
    <property type="match status" value="1"/>
</dbReference>
<dbReference type="RefSeq" id="WP_055178566.1">
    <property type="nucleotide sequence ID" value="NZ_JAUSQY010000001.1"/>
</dbReference>
<evidence type="ECO:0000256" key="5">
    <source>
        <dbReference type="ARBA" id="ARBA00013198"/>
    </source>
</evidence>
<dbReference type="InterPro" id="IPR039104">
    <property type="entry name" value="6PGL"/>
</dbReference>
<dbReference type="GO" id="GO:0005975">
    <property type="term" value="P:carbohydrate metabolic process"/>
    <property type="evidence" value="ECO:0007669"/>
    <property type="project" value="UniProtKB-UniRule"/>
</dbReference>
<comment type="pathway">
    <text evidence="3 7">Carbohydrate degradation; pentose phosphate pathway; D-ribulose 5-phosphate from D-glucose 6-phosphate (oxidative stage): step 2/3.</text>
</comment>
<evidence type="ECO:0000256" key="4">
    <source>
        <dbReference type="ARBA" id="ARBA00010662"/>
    </source>
</evidence>
<dbReference type="PATRIC" id="fig|1544413.3.peg.1948"/>
<dbReference type="CDD" id="cd01400">
    <property type="entry name" value="6PGL"/>
    <property type="match status" value="1"/>
</dbReference>
<dbReference type="PANTHER" id="PTHR11054:SF0">
    <property type="entry name" value="6-PHOSPHOGLUCONOLACTONASE"/>
    <property type="match status" value="1"/>
</dbReference>
<dbReference type="Gene3D" id="3.40.50.1360">
    <property type="match status" value="1"/>
</dbReference>
<evidence type="ECO:0000256" key="7">
    <source>
        <dbReference type="RuleBase" id="RU365095"/>
    </source>
</evidence>
<dbReference type="Proteomes" id="UP000050488">
    <property type="component" value="Unassembled WGS sequence"/>
</dbReference>
<evidence type="ECO:0000313" key="9">
    <source>
        <dbReference type="EMBL" id="KQB85810.1"/>
    </source>
</evidence>
<dbReference type="PANTHER" id="PTHR11054">
    <property type="entry name" value="6-PHOSPHOGLUCONOLACTONASE"/>
    <property type="match status" value="1"/>
</dbReference>
<evidence type="ECO:0000256" key="6">
    <source>
        <dbReference type="ARBA" id="ARBA00020337"/>
    </source>
</evidence>
<comment type="function">
    <text evidence="2 7">Hydrolysis of 6-phosphogluconolactone to 6-phosphogluconate.</text>
</comment>
<evidence type="ECO:0000256" key="2">
    <source>
        <dbReference type="ARBA" id="ARBA00002681"/>
    </source>
</evidence>
<gene>
    <name evidence="7 9" type="primary">pgl</name>
    <name evidence="9" type="ORF">Clow_01944</name>
</gene>
<comment type="catalytic activity">
    <reaction evidence="1 7">
        <text>6-phospho-D-glucono-1,5-lactone + H2O = 6-phospho-D-gluconate + H(+)</text>
        <dbReference type="Rhea" id="RHEA:12556"/>
        <dbReference type="ChEBI" id="CHEBI:15377"/>
        <dbReference type="ChEBI" id="CHEBI:15378"/>
        <dbReference type="ChEBI" id="CHEBI:57955"/>
        <dbReference type="ChEBI" id="CHEBI:58759"/>
        <dbReference type="EC" id="3.1.1.31"/>
    </reaction>
</comment>
<dbReference type="GO" id="GO:0006098">
    <property type="term" value="P:pentose-phosphate shunt"/>
    <property type="evidence" value="ECO:0007669"/>
    <property type="project" value="UniProtKB-UniPathway"/>
</dbReference>
<dbReference type="InterPro" id="IPR006148">
    <property type="entry name" value="Glc/Gal-6P_isomerase"/>
</dbReference>